<keyword evidence="2" id="KW-0645">Protease</keyword>
<dbReference type="GO" id="GO:0008237">
    <property type="term" value="F:metallopeptidase activity"/>
    <property type="evidence" value="ECO:0007669"/>
    <property type="project" value="UniProtKB-KW"/>
</dbReference>
<sequence>MTTAVTDARRRQRCGTMPVHHQMIISRPDYAIARSAIENTAFQRKTARAPRRTEVVTIPVVVHVVHRTEEENISTEQIESQIRVLNQDYRKTNPDAEKIPAVWRDIAADTLIEFKLADTDPSGAPTSGVVRVRTSRERFGDDDAVKFTDKGGSDAWPADRYLNIWVCNLQPWLGYAQFPGGAPETDGVVVTYTAFGVGGTAKAPFDLGRTTTHEVGHWLNLRHIWGDDDTACYGDDFVSDTPNQGGPNFGEPTFPTVSCGNAPNGDMFMNFMDYTDDRAMYMFTKGQAERMDACLAEARSSFLDEEVLSEMWRGVSRGATMRA</sequence>
<dbReference type="SUPFAM" id="SSF55486">
    <property type="entry name" value="Metalloproteases ('zincins'), catalytic domain"/>
    <property type="match status" value="1"/>
</dbReference>
<evidence type="ECO:0000256" key="6">
    <source>
        <dbReference type="ARBA" id="ARBA00022833"/>
    </source>
</evidence>
<dbReference type="GO" id="GO:0046872">
    <property type="term" value="F:metal ion binding"/>
    <property type="evidence" value="ECO:0007669"/>
    <property type="project" value="UniProtKB-KW"/>
</dbReference>
<evidence type="ECO:0000256" key="5">
    <source>
        <dbReference type="ARBA" id="ARBA00022801"/>
    </source>
</evidence>
<evidence type="ECO:0000256" key="2">
    <source>
        <dbReference type="ARBA" id="ARBA00022670"/>
    </source>
</evidence>
<dbReference type="EMBL" id="FNKK01000002">
    <property type="protein sequence ID" value="SDR26000.1"/>
    <property type="molecule type" value="Genomic_DNA"/>
</dbReference>
<evidence type="ECO:0000259" key="9">
    <source>
        <dbReference type="Pfam" id="PF05572"/>
    </source>
</evidence>
<keyword evidence="5" id="KW-0378">Hydrolase</keyword>
<evidence type="ECO:0000256" key="7">
    <source>
        <dbReference type="ARBA" id="ARBA00023049"/>
    </source>
</evidence>
<keyword evidence="8" id="KW-1015">Disulfide bond</keyword>
<dbReference type="PANTHER" id="PTHR47466">
    <property type="match status" value="1"/>
</dbReference>
<keyword evidence="6" id="KW-0862">Zinc</keyword>
<keyword evidence="3" id="KW-0479">Metal-binding</keyword>
<feature type="domain" description="Peptidase M43 pregnancy-associated plasma-A" evidence="9">
    <location>
        <begin position="153"/>
        <end position="295"/>
    </location>
</feature>
<evidence type="ECO:0000256" key="8">
    <source>
        <dbReference type="ARBA" id="ARBA00023157"/>
    </source>
</evidence>
<organism evidence="10 11">
    <name type="scientific">Thermostaphylospora chromogena</name>
    <dbReference type="NCBI Taxonomy" id="35622"/>
    <lineage>
        <taxon>Bacteria</taxon>
        <taxon>Bacillati</taxon>
        <taxon>Actinomycetota</taxon>
        <taxon>Actinomycetes</taxon>
        <taxon>Streptosporangiales</taxon>
        <taxon>Thermomonosporaceae</taxon>
        <taxon>Thermostaphylospora</taxon>
    </lineage>
</organism>
<dbReference type="STRING" id="35622.SAMN04489764_4547"/>
<dbReference type="Pfam" id="PF05572">
    <property type="entry name" value="Peptidase_M43"/>
    <property type="match status" value="1"/>
</dbReference>
<dbReference type="OrthoDB" id="6278496at2"/>
<dbReference type="AlphaFoldDB" id="A0A1H1HKD1"/>
<evidence type="ECO:0000256" key="3">
    <source>
        <dbReference type="ARBA" id="ARBA00022723"/>
    </source>
</evidence>
<dbReference type="PANTHER" id="PTHR47466:SF1">
    <property type="entry name" value="METALLOPROTEASE MEP1 (AFU_ORTHOLOGUE AFUA_1G07730)-RELATED"/>
    <property type="match status" value="1"/>
</dbReference>
<dbReference type="Proteomes" id="UP000217103">
    <property type="component" value="Unassembled WGS sequence"/>
</dbReference>
<gene>
    <name evidence="10" type="ORF">SAMN04489764_4547</name>
</gene>
<proteinExistence type="inferred from homology"/>
<dbReference type="GO" id="GO:0006508">
    <property type="term" value="P:proteolysis"/>
    <property type="evidence" value="ECO:0007669"/>
    <property type="project" value="UniProtKB-KW"/>
</dbReference>
<dbReference type="Gene3D" id="3.40.390.10">
    <property type="entry name" value="Collagenase (Catalytic Domain)"/>
    <property type="match status" value="1"/>
</dbReference>
<accession>A0A1H1HKD1</accession>
<evidence type="ECO:0000256" key="1">
    <source>
        <dbReference type="ARBA" id="ARBA00008721"/>
    </source>
</evidence>
<evidence type="ECO:0000313" key="10">
    <source>
        <dbReference type="EMBL" id="SDR26000.1"/>
    </source>
</evidence>
<protein>
    <submittedName>
        <fullName evidence="10">Pregnancy-associated plasma protein-A</fullName>
    </submittedName>
</protein>
<comment type="similarity">
    <text evidence="1">Belongs to the peptidase M43B family.</text>
</comment>
<keyword evidence="11" id="KW-1185">Reference proteome</keyword>
<keyword evidence="7" id="KW-0482">Metalloprotease</keyword>
<dbReference type="InterPro" id="IPR008754">
    <property type="entry name" value="Peptidase_M43"/>
</dbReference>
<name>A0A1H1HKD1_9ACTN</name>
<dbReference type="RefSeq" id="WP_093261802.1">
    <property type="nucleotide sequence ID" value="NZ_FNKK01000002.1"/>
</dbReference>
<evidence type="ECO:0000313" key="11">
    <source>
        <dbReference type="Proteomes" id="UP000217103"/>
    </source>
</evidence>
<dbReference type="InterPro" id="IPR024079">
    <property type="entry name" value="MetalloPept_cat_dom_sf"/>
</dbReference>
<keyword evidence="4" id="KW-0732">Signal</keyword>
<evidence type="ECO:0000256" key="4">
    <source>
        <dbReference type="ARBA" id="ARBA00022729"/>
    </source>
</evidence>
<dbReference type="CDD" id="cd04275">
    <property type="entry name" value="ZnMc_pappalysin_like"/>
    <property type="match status" value="1"/>
</dbReference>
<reference evidence="10 11" key="1">
    <citation type="submission" date="2016-10" db="EMBL/GenBank/DDBJ databases">
        <authorList>
            <person name="de Groot N.N."/>
        </authorList>
    </citation>
    <scope>NUCLEOTIDE SEQUENCE [LARGE SCALE GENOMIC DNA]</scope>
    <source>
        <strain evidence="10 11">DSM 43794</strain>
    </source>
</reference>